<sequence length="624" mass="73860">MDEITLIDNINKLIPDDIRAKVIIKTIESISFFKRASKLKDVFSTYLDNRYIQLSLIKTLLYRNEPVRLSECYVRNSVSFIDNNGITHTIEDKDLSSFILHKRRVILSGNAGLGKSLLCKSIFLEMVNKAESIYPIFIEMRDLRNHSSFSLLEYICWELSDIKNKINTNTLETLIRSGNILLILDGLDEVDFDIKNEYAIQILELTKKYPKLNVLISSRPDESLKSWTNFCEININELGKKQSIELIKKLRYDEKTKRQFINKIDNELYESHKSFVGNPLLLTMMLMTFQEFAEFPNKIYLFYEQAFQTLFLKHDSLKDLYIRKSRTGMDIHEFKRVFSYFCIHTHLEKEIVFSEEKAIEILRSSLKRFGKEEIKPHDVLNDLMSNLCLLHRDGINITFSHLSFQEYFSALYIKESPYSNKIYGLIDKIVLINKSSICHILYEMNPDFIEEFWLKPKIELLLSEINKNCTDKEKEIKIISILNALLIVKQDKTETSIILMPENTIDSYNYISFNNDLWRMFYTHIQFSINDINNIFFNENDIKIDNLASIDEFIESGFSEKYKIKRLSFQEIKSKLDYIEYYKLINTLYNKVVTDKKDMLHRIKDYIDNRNRTRQENIDELLSI</sequence>
<feature type="domain" description="NACHT" evidence="1">
    <location>
        <begin position="103"/>
        <end position="221"/>
    </location>
</feature>
<protein>
    <recommendedName>
        <fullName evidence="1">NACHT domain-containing protein</fullName>
    </recommendedName>
</protein>
<dbReference type="Gene3D" id="3.40.50.300">
    <property type="entry name" value="P-loop containing nucleotide triphosphate hydrolases"/>
    <property type="match status" value="1"/>
</dbReference>
<dbReference type="PANTHER" id="PTHR46312:SF2">
    <property type="entry name" value="NUCLEOTIDE-BINDING OLIGOMERIZATION DOMAIN-CONTAINING PROTEIN 2-LIKE"/>
    <property type="match status" value="1"/>
</dbReference>
<dbReference type="OrthoDB" id="6875580at2"/>
<name>A0A4V7IC29_BIBTR</name>
<reference evidence="2 3" key="1">
    <citation type="journal article" date="2014" name="Genome Announc.">
        <title>Complete Closed Genome Sequences of Three Bibersteinia trehalosi Nasopharyngeal Isolates from Cattle with Shipping Fever.</title>
        <authorList>
            <person name="Harhay G.P."/>
            <person name="McVey D.S."/>
            <person name="Koren S."/>
            <person name="Phillippy A.M."/>
            <person name="Bono J."/>
            <person name="Harhay D.M."/>
            <person name="Clawson M.L."/>
            <person name="Heaton M.P."/>
            <person name="Chitko-McKown C.G."/>
            <person name="Korlach J."/>
            <person name="Smith T.P."/>
        </authorList>
    </citation>
    <scope>NUCLEOTIDE SEQUENCE [LARGE SCALE GENOMIC DNA]</scope>
    <source>
        <strain evidence="2 3">USDA-ARS-USMARC-188</strain>
    </source>
</reference>
<evidence type="ECO:0000313" key="3">
    <source>
        <dbReference type="Proteomes" id="UP000019091"/>
    </source>
</evidence>
<dbReference type="RefSeq" id="WP_015431739.1">
    <property type="nucleotide sequence ID" value="NZ_CP006954.1"/>
</dbReference>
<dbReference type="AlphaFoldDB" id="A0A4V7IC29"/>
<evidence type="ECO:0000313" key="2">
    <source>
        <dbReference type="EMBL" id="AHG82593.1"/>
    </source>
</evidence>
<dbReference type="SUPFAM" id="SSF52540">
    <property type="entry name" value="P-loop containing nucleoside triphosphate hydrolases"/>
    <property type="match status" value="1"/>
</dbReference>
<gene>
    <name evidence="2" type="ORF">F542_18810</name>
</gene>
<dbReference type="EMBL" id="CP006954">
    <property type="protein sequence ID" value="AHG82593.1"/>
    <property type="molecule type" value="Genomic_DNA"/>
</dbReference>
<organism evidence="2 3">
    <name type="scientific">Bibersteinia trehalosi USDA-ARS-USMARC-188</name>
    <dbReference type="NCBI Taxonomy" id="1263829"/>
    <lineage>
        <taxon>Bacteria</taxon>
        <taxon>Pseudomonadati</taxon>
        <taxon>Pseudomonadota</taxon>
        <taxon>Gammaproteobacteria</taxon>
        <taxon>Pasteurellales</taxon>
        <taxon>Pasteurellaceae</taxon>
        <taxon>Bibersteinia</taxon>
    </lineage>
</organism>
<proteinExistence type="predicted"/>
<dbReference type="InterPro" id="IPR027417">
    <property type="entry name" value="P-loop_NTPase"/>
</dbReference>
<dbReference type="InterPro" id="IPR007111">
    <property type="entry name" value="NACHT_NTPase"/>
</dbReference>
<evidence type="ECO:0000259" key="1">
    <source>
        <dbReference type="PROSITE" id="PS50837"/>
    </source>
</evidence>
<dbReference type="PROSITE" id="PS50837">
    <property type="entry name" value="NACHT"/>
    <property type="match status" value="1"/>
</dbReference>
<accession>A0A4V7IC29</accession>
<dbReference type="PANTHER" id="PTHR46312">
    <property type="entry name" value="NACHT DOMAIN-CONTAINING PROTEIN"/>
    <property type="match status" value="1"/>
</dbReference>
<dbReference type="KEGG" id="btre:F542_18810"/>
<dbReference type="Proteomes" id="UP000019091">
    <property type="component" value="Chromosome"/>
</dbReference>
<dbReference type="Pfam" id="PF05729">
    <property type="entry name" value="NACHT"/>
    <property type="match status" value="1"/>
</dbReference>